<proteinExistence type="predicted"/>
<evidence type="ECO:0000256" key="4">
    <source>
        <dbReference type="ARBA" id="ARBA00023136"/>
    </source>
</evidence>
<comment type="subcellular location">
    <subcellularLocation>
        <location evidence="1">Membrane</location>
        <topology evidence="1">Multi-pass membrane protein</topology>
    </subcellularLocation>
</comment>
<evidence type="ECO:0000256" key="1">
    <source>
        <dbReference type="ARBA" id="ARBA00004141"/>
    </source>
</evidence>
<feature type="transmembrane region" description="Helical" evidence="6">
    <location>
        <begin position="152"/>
        <end position="176"/>
    </location>
</feature>
<evidence type="ECO:0000259" key="7">
    <source>
        <dbReference type="Pfam" id="PF05154"/>
    </source>
</evidence>
<dbReference type="Pfam" id="PF05154">
    <property type="entry name" value="TM2"/>
    <property type="match status" value="1"/>
</dbReference>
<keyword evidence="2 6" id="KW-0812">Transmembrane</keyword>
<keyword evidence="4 6" id="KW-0472">Membrane</keyword>
<dbReference type="AlphaFoldDB" id="A0A1D8B2L2"/>
<accession>A0A1D8B2L2</accession>
<dbReference type="KEGG" id="phon:BH719_05605"/>
<keyword evidence="3 6" id="KW-1133">Transmembrane helix</keyword>
<evidence type="ECO:0000256" key="6">
    <source>
        <dbReference type="SAM" id="Phobius"/>
    </source>
</evidence>
<dbReference type="EMBL" id="CP017298">
    <property type="protein sequence ID" value="AOS47398.1"/>
    <property type="molecule type" value="Genomic_DNA"/>
</dbReference>
<feature type="transmembrane region" description="Helical" evidence="6">
    <location>
        <begin position="126"/>
        <end position="146"/>
    </location>
</feature>
<keyword evidence="9" id="KW-1185">Reference proteome</keyword>
<organism evidence="8 9">
    <name type="scientific">Pauljensenia hongkongensis</name>
    <dbReference type="NCBI Taxonomy" id="178339"/>
    <lineage>
        <taxon>Bacteria</taxon>
        <taxon>Bacillati</taxon>
        <taxon>Actinomycetota</taxon>
        <taxon>Actinomycetes</taxon>
        <taxon>Actinomycetales</taxon>
        <taxon>Actinomycetaceae</taxon>
        <taxon>Pauljensenia</taxon>
    </lineage>
</organism>
<dbReference type="OrthoDB" id="2004788at2"/>
<gene>
    <name evidence="8" type="ORF">BH719_05605</name>
</gene>
<reference evidence="8 9" key="1">
    <citation type="submission" date="2016-09" db="EMBL/GenBank/DDBJ databases">
        <title>Complete genome sequence of Actinomyces hongkongensis HKU8.</title>
        <authorList>
            <person name="Gao Y.-X."/>
            <person name="Zhou Y.-Y."/>
            <person name="Xie Y."/>
            <person name="Wang M."/>
            <person name="Wang S.-J."/>
            <person name="Shen S.-G."/>
        </authorList>
    </citation>
    <scope>NUCLEOTIDE SEQUENCE [LARGE SCALE GENOMIC DNA]</scope>
    <source>
        <strain evidence="8 9">HKU8</strain>
    </source>
</reference>
<feature type="domain" description="TM2" evidence="7">
    <location>
        <begin position="124"/>
        <end position="173"/>
    </location>
</feature>
<dbReference type="STRING" id="178339.BH719_05605"/>
<evidence type="ECO:0000313" key="8">
    <source>
        <dbReference type="EMBL" id="AOS47398.1"/>
    </source>
</evidence>
<sequence>MSSIDRRQGPGTAPRALGPASDSAHPSSSEPGGADGGAGARAQDHDWSRSYSAGGGPQYGQPDGYGQSRYGAPDWYTNPQYGQPDGYGQSQYGAPGWCASPQYGEPDGYGRFEYGQGGCHQPPRQLLIVVILALFAGLFGLHNFYLGHTNRGLVQLLVSVCTLGFAAPFVWLWAVVELILIVTRSGSYAFDAFGRPLV</sequence>
<dbReference type="GO" id="GO:0016020">
    <property type="term" value="C:membrane"/>
    <property type="evidence" value="ECO:0007669"/>
    <property type="project" value="UniProtKB-SubCell"/>
</dbReference>
<evidence type="ECO:0000313" key="9">
    <source>
        <dbReference type="Proteomes" id="UP000095214"/>
    </source>
</evidence>
<dbReference type="InterPro" id="IPR007829">
    <property type="entry name" value="TM2"/>
</dbReference>
<evidence type="ECO:0000256" key="2">
    <source>
        <dbReference type="ARBA" id="ARBA00022692"/>
    </source>
</evidence>
<dbReference type="Proteomes" id="UP000095214">
    <property type="component" value="Chromosome"/>
</dbReference>
<name>A0A1D8B2L2_9ACTO</name>
<evidence type="ECO:0000256" key="5">
    <source>
        <dbReference type="SAM" id="MobiDB-lite"/>
    </source>
</evidence>
<evidence type="ECO:0000256" key="3">
    <source>
        <dbReference type="ARBA" id="ARBA00022989"/>
    </source>
</evidence>
<feature type="region of interest" description="Disordered" evidence="5">
    <location>
        <begin position="1"/>
        <end position="82"/>
    </location>
</feature>
<dbReference type="RefSeq" id="WP_009743833.1">
    <property type="nucleotide sequence ID" value="NZ_CP017298.1"/>
</dbReference>
<protein>
    <recommendedName>
        <fullName evidence="7">TM2 domain-containing protein</fullName>
    </recommendedName>
</protein>